<keyword evidence="10" id="KW-0961">Cell wall biogenesis/degradation</keyword>
<evidence type="ECO:0000256" key="7">
    <source>
        <dbReference type="ARBA" id="ARBA00022723"/>
    </source>
</evidence>
<evidence type="ECO:0000313" key="14">
    <source>
        <dbReference type="EMBL" id="QCU90027.1"/>
    </source>
</evidence>
<evidence type="ECO:0000259" key="13">
    <source>
        <dbReference type="SMART" id="SM00644"/>
    </source>
</evidence>
<evidence type="ECO:0000256" key="9">
    <source>
        <dbReference type="ARBA" id="ARBA00022833"/>
    </source>
</evidence>
<dbReference type="NCBIfam" id="NF008758">
    <property type="entry name" value="PRK11789.1"/>
    <property type="match status" value="1"/>
</dbReference>
<evidence type="ECO:0000256" key="3">
    <source>
        <dbReference type="ARBA" id="ARBA00004496"/>
    </source>
</evidence>
<proteinExistence type="inferred from homology"/>
<keyword evidence="6" id="KW-0963">Cytoplasm</keyword>
<reference evidence="14 15" key="1">
    <citation type="submission" date="2019-05" db="EMBL/GenBank/DDBJ databases">
        <title>Thiomicrorhabdus sediminis sp. nov, a novel sulfur-oxidizing bacterium isolated from coastal sediment.</title>
        <authorList>
            <person name="Liu X."/>
        </authorList>
    </citation>
    <scope>NUCLEOTIDE SEQUENCE [LARGE SCALE GENOMIC DNA]</scope>
    <source>
        <strain evidence="14 15">G1</strain>
    </source>
</reference>
<evidence type="ECO:0000313" key="15">
    <source>
        <dbReference type="Proteomes" id="UP000304864"/>
    </source>
</evidence>
<dbReference type="SUPFAM" id="SSF55846">
    <property type="entry name" value="N-acetylmuramoyl-L-alanine amidase-like"/>
    <property type="match status" value="1"/>
</dbReference>
<dbReference type="CDD" id="cd06583">
    <property type="entry name" value="PGRP"/>
    <property type="match status" value="1"/>
</dbReference>
<evidence type="ECO:0000256" key="5">
    <source>
        <dbReference type="ARBA" id="ARBA00011901"/>
    </source>
</evidence>
<keyword evidence="7" id="KW-0479">Metal-binding</keyword>
<evidence type="ECO:0000256" key="1">
    <source>
        <dbReference type="ARBA" id="ARBA00001561"/>
    </source>
</evidence>
<dbReference type="SMART" id="SM00644">
    <property type="entry name" value="Ami_2"/>
    <property type="match status" value="1"/>
</dbReference>
<evidence type="ECO:0000256" key="11">
    <source>
        <dbReference type="ARBA" id="ARBA00039257"/>
    </source>
</evidence>
<dbReference type="GO" id="GO:0009254">
    <property type="term" value="P:peptidoglycan turnover"/>
    <property type="evidence" value="ECO:0007669"/>
    <property type="project" value="TreeGrafter"/>
</dbReference>
<evidence type="ECO:0000256" key="6">
    <source>
        <dbReference type="ARBA" id="ARBA00022490"/>
    </source>
</evidence>
<evidence type="ECO:0000256" key="12">
    <source>
        <dbReference type="ARBA" id="ARBA00042615"/>
    </source>
</evidence>
<dbReference type="InterPro" id="IPR051206">
    <property type="entry name" value="NAMLAA_amidase_2"/>
</dbReference>
<gene>
    <name evidence="14" type="primary">ampD</name>
    <name evidence="14" type="ORF">FE785_04960</name>
</gene>
<comment type="similarity">
    <text evidence="4">Belongs to the N-acetylmuramoyl-L-alanine amidase 2 family.</text>
</comment>
<keyword evidence="15" id="KW-1185">Reference proteome</keyword>
<dbReference type="Pfam" id="PF01510">
    <property type="entry name" value="Amidase_2"/>
    <property type="match status" value="1"/>
</dbReference>
<dbReference type="GO" id="GO:0071555">
    <property type="term" value="P:cell wall organization"/>
    <property type="evidence" value="ECO:0007669"/>
    <property type="project" value="UniProtKB-KW"/>
</dbReference>
<protein>
    <recommendedName>
        <fullName evidence="11">1,6-anhydro-N-acetylmuramyl-L-alanine amidase AmpD</fullName>
        <ecNumber evidence="5">3.5.1.28</ecNumber>
    </recommendedName>
    <alternativeName>
        <fullName evidence="12">N-acetylmuramoyl-L-alanine amidase</fullName>
    </alternativeName>
</protein>
<dbReference type="GO" id="GO:0009253">
    <property type="term" value="P:peptidoglycan catabolic process"/>
    <property type="evidence" value="ECO:0007669"/>
    <property type="project" value="InterPro"/>
</dbReference>
<dbReference type="GO" id="GO:0005737">
    <property type="term" value="C:cytoplasm"/>
    <property type="evidence" value="ECO:0007669"/>
    <property type="project" value="UniProtKB-SubCell"/>
</dbReference>
<keyword evidence="8 14" id="KW-0378">Hydrolase</keyword>
<accession>A0A4P9K705</accession>
<dbReference type="InterPro" id="IPR002502">
    <property type="entry name" value="Amidase_domain"/>
</dbReference>
<comment type="cofactor">
    <cofactor evidence="2">
        <name>Zn(2+)</name>
        <dbReference type="ChEBI" id="CHEBI:29105"/>
    </cofactor>
</comment>
<organism evidence="14 15">
    <name type="scientific">Thiomicrorhabdus sediminis</name>
    <dbReference type="NCBI Taxonomy" id="2580412"/>
    <lineage>
        <taxon>Bacteria</taxon>
        <taxon>Pseudomonadati</taxon>
        <taxon>Pseudomonadota</taxon>
        <taxon>Gammaproteobacteria</taxon>
        <taxon>Thiotrichales</taxon>
        <taxon>Piscirickettsiaceae</taxon>
        <taxon>Thiomicrorhabdus</taxon>
    </lineage>
</organism>
<dbReference type="GO" id="GO:0008745">
    <property type="term" value="F:N-acetylmuramoyl-L-alanine amidase activity"/>
    <property type="evidence" value="ECO:0007669"/>
    <property type="project" value="UniProtKB-EC"/>
</dbReference>
<dbReference type="EC" id="3.5.1.28" evidence="5"/>
<evidence type="ECO:0000256" key="2">
    <source>
        <dbReference type="ARBA" id="ARBA00001947"/>
    </source>
</evidence>
<dbReference type="PANTHER" id="PTHR30417">
    <property type="entry name" value="N-ACETYLMURAMOYL-L-ALANINE AMIDASE AMID"/>
    <property type="match status" value="1"/>
</dbReference>
<dbReference type="RefSeq" id="WP_138564704.1">
    <property type="nucleotide sequence ID" value="NZ_CP040602.1"/>
</dbReference>
<dbReference type="GO" id="GO:0046872">
    <property type="term" value="F:metal ion binding"/>
    <property type="evidence" value="ECO:0007669"/>
    <property type="project" value="UniProtKB-KW"/>
</dbReference>
<sequence>MNSQATLYDEEEPQIEISLDPKNGLLAPGYGVQVQLSPNCDDRPSDNVPELVVVHGISLPPNQFGGAGVEQLFHNLLDGDEHPYYEAIKDLRVSAHAFIRRDGSVIQFVPFYQRAWHAGVSQFQGRQRCNDFSIGIELEGTDHTPYTASQYDSLAKLIRALWQAYPSLHEHFVVGHSHIAPGRKTDPGEYFMWNSLARLVAEPKIARPELLV</sequence>
<dbReference type="Proteomes" id="UP000304864">
    <property type="component" value="Chromosome"/>
</dbReference>
<dbReference type="AlphaFoldDB" id="A0A4P9K705"/>
<comment type="subcellular location">
    <subcellularLocation>
        <location evidence="3">Cytoplasm</location>
    </subcellularLocation>
</comment>
<dbReference type="KEGG" id="thig:FE785_04960"/>
<evidence type="ECO:0000256" key="4">
    <source>
        <dbReference type="ARBA" id="ARBA00007553"/>
    </source>
</evidence>
<dbReference type="EMBL" id="CP040602">
    <property type="protein sequence ID" value="QCU90027.1"/>
    <property type="molecule type" value="Genomic_DNA"/>
</dbReference>
<dbReference type="InterPro" id="IPR036505">
    <property type="entry name" value="Amidase/PGRP_sf"/>
</dbReference>
<dbReference type="PANTHER" id="PTHR30417:SF4">
    <property type="entry name" value="1,6-ANHYDRO-N-ACETYLMURAMYL-L-ALANINE AMIDASE AMPD"/>
    <property type="match status" value="1"/>
</dbReference>
<dbReference type="Gene3D" id="3.40.80.10">
    <property type="entry name" value="Peptidoglycan recognition protein-like"/>
    <property type="match status" value="1"/>
</dbReference>
<feature type="domain" description="N-acetylmuramoyl-L-alanine amidase" evidence="13">
    <location>
        <begin position="37"/>
        <end position="188"/>
    </location>
</feature>
<name>A0A4P9K705_9GAMM</name>
<evidence type="ECO:0000256" key="8">
    <source>
        <dbReference type="ARBA" id="ARBA00022801"/>
    </source>
</evidence>
<keyword evidence="9" id="KW-0862">Zinc</keyword>
<dbReference type="OrthoDB" id="9794842at2"/>
<evidence type="ECO:0000256" key="10">
    <source>
        <dbReference type="ARBA" id="ARBA00023316"/>
    </source>
</evidence>
<comment type="catalytic activity">
    <reaction evidence="1">
        <text>Hydrolyzes the link between N-acetylmuramoyl residues and L-amino acid residues in certain cell-wall glycopeptides.</text>
        <dbReference type="EC" id="3.5.1.28"/>
    </reaction>
</comment>